<dbReference type="EMBL" id="SMKP01000133">
    <property type="protein sequence ID" value="TDD15052.1"/>
    <property type="molecule type" value="Genomic_DNA"/>
</dbReference>
<dbReference type="OrthoDB" id="9835210at2"/>
<dbReference type="RefSeq" id="WP_132515384.1">
    <property type="nucleotide sequence ID" value="NZ_SMKP01000133.1"/>
</dbReference>
<feature type="region of interest" description="Disordered" evidence="1">
    <location>
        <begin position="60"/>
        <end position="140"/>
    </location>
</feature>
<feature type="transmembrane region" description="Helical" evidence="2">
    <location>
        <begin position="6"/>
        <end position="26"/>
    </location>
</feature>
<evidence type="ECO:0000313" key="4">
    <source>
        <dbReference type="Proteomes" id="UP000294543"/>
    </source>
</evidence>
<feature type="compositionally biased region" description="Pro residues" evidence="1">
    <location>
        <begin position="98"/>
        <end position="119"/>
    </location>
</feature>
<keyword evidence="2" id="KW-0472">Membrane</keyword>
<organism evidence="3 4">
    <name type="scientific">Nonomuraea diastatica</name>
    <dbReference type="NCBI Taxonomy" id="1848329"/>
    <lineage>
        <taxon>Bacteria</taxon>
        <taxon>Bacillati</taxon>
        <taxon>Actinomycetota</taxon>
        <taxon>Actinomycetes</taxon>
        <taxon>Streptosporangiales</taxon>
        <taxon>Streptosporangiaceae</taxon>
        <taxon>Nonomuraea</taxon>
    </lineage>
</organism>
<keyword evidence="2" id="KW-1133">Transmembrane helix</keyword>
<evidence type="ECO:0000256" key="2">
    <source>
        <dbReference type="SAM" id="Phobius"/>
    </source>
</evidence>
<comment type="caution">
    <text evidence="3">The sequence shown here is derived from an EMBL/GenBank/DDBJ whole genome shotgun (WGS) entry which is preliminary data.</text>
</comment>
<gene>
    <name evidence="3" type="ORF">E1294_35665</name>
</gene>
<dbReference type="Proteomes" id="UP000294543">
    <property type="component" value="Unassembled WGS sequence"/>
</dbReference>
<dbReference type="AlphaFoldDB" id="A0A4R4W8K8"/>
<proteinExistence type="predicted"/>
<sequence length="321" mass="34526">MSDALLAVFAVVVSFALFIVGGWFFFRKPESDQPAEPAEYKVEQIWARVAIAWVKRALGPSKPERDAAPSDAAEGQDSQPDDESRPVEPIVVEQIRPHAPPPAPPPEAARPAVAPPSPPKIEVTVERSRPVSSPAVETKRLDDQVHDRAPAVELEGIDMSQAPLVPAGNGTTTPLPTVPQLQEALATGGFDRFMNWLRAFFRASGVLETDARNVHDDAMDVAARARNKYALALQAFQAVQADGLDNRTITRMWEVLAQAEQEANAAAIATRHTADVVIACGGAQPAVAAVISALDNGHGDIARSVKSAPVKVVRRMTFYEN</sequence>
<reference evidence="3 4" key="1">
    <citation type="submission" date="2019-03" db="EMBL/GenBank/DDBJ databases">
        <title>Draft genome sequences of novel Actinobacteria.</title>
        <authorList>
            <person name="Sahin N."/>
            <person name="Ay H."/>
            <person name="Saygin H."/>
        </authorList>
    </citation>
    <scope>NUCLEOTIDE SEQUENCE [LARGE SCALE GENOMIC DNA]</scope>
    <source>
        <strain evidence="3 4">KC712</strain>
    </source>
</reference>
<keyword evidence="2" id="KW-0812">Transmembrane</keyword>
<evidence type="ECO:0000256" key="1">
    <source>
        <dbReference type="SAM" id="MobiDB-lite"/>
    </source>
</evidence>
<name>A0A4R4W8K8_9ACTN</name>
<keyword evidence="4" id="KW-1185">Reference proteome</keyword>
<evidence type="ECO:0000313" key="3">
    <source>
        <dbReference type="EMBL" id="TDD15052.1"/>
    </source>
</evidence>
<protein>
    <submittedName>
        <fullName evidence="3">Uncharacterized protein</fullName>
    </submittedName>
</protein>
<accession>A0A4R4W8K8</accession>